<feature type="region of interest" description="Disordered" evidence="1">
    <location>
        <begin position="28"/>
        <end position="48"/>
    </location>
</feature>
<protein>
    <submittedName>
        <fullName evidence="2">Uncharacterized protein</fullName>
    </submittedName>
</protein>
<proteinExistence type="predicted"/>
<evidence type="ECO:0000256" key="1">
    <source>
        <dbReference type="SAM" id="MobiDB-lite"/>
    </source>
</evidence>
<name>A0A9D4DZS8_DREPO</name>
<dbReference type="AlphaFoldDB" id="A0A9D4DZS8"/>
<evidence type="ECO:0000313" key="3">
    <source>
        <dbReference type="Proteomes" id="UP000828390"/>
    </source>
</evidence>
<evidence type="ECO:0000313" key="2">
    <source>
        <dbReference type="EMBL" id="KAH3771102.1"/>
    </source>
</evidence>
<comment type="caution">
    <text evidence="2">The sequence shown here is derived from an EMBL/GenBank/DDBJ whole genome shotgun (WGS) entry which is preliminary data.</text>
</comment>
<sequence>MNKLRFIPVKPQQSPGCCRLCPGGAPVKAGSVPAKPRSTVTPPKLTGAILATDPGRAMATRWFNRSRRR</sequence>
<accession>A0A9D4DZS8</accession>
<reference evidence="2" key="1">
    <citation type="journal article" date="2019" name="bioRxiv">
        <title>The Genome of the Zebra Mussel, Dreissena polymorpha: A Resource for Invasive Species Research.</title>
        <authorList>
            <person name="McCartney M.A."/>
            <person name="Auch B."/>
            <person name="Kono T."/>
            <person name="Mallez S."/>
            <person name="Zhang Y."/>
            <person name="Obille A."/>
            <person name="Becker A."/>
            <person name="Abrahante J.E."/>
            <person name="Garbe J."/>
            <person name="Badalamenti J.P."/>
            <person name="Herman A."/>
            <person name="Mangelson H."/>
            <person name="Liachko I."/>
            <person name="Sullivan S."/>
            <person name="Sone E.D."/>
            <person name="Koren S."/>
            <person name="Silverstein K.A.T."/>
            <person name="Beckman K.B."/>
            <person name="Gohl D.M."/>
        </authorList>
    </citation>
    <scope>NUCLEOTIDE SEQUENCE</scope>
    <source>
        <strain evidence="2">Duluth1</strain>
        <tissue evidence="2">Whole animal</tissue>
    </source>
</reference>
<dbReference type="EMBL" id="JAIWYP010000009">
    <property type="protein sequence ID" value="KAH3771102.1"/>
    <property type="molecule type" value="Genomic_DNA"/>
</dbReference>
<keyword evidence="3" id="KW-1185">Reference proteome</keyword>
<dbReference type="Proteomes" id="UP000828390">
    <property type="component" value="Unassembled WGS sequence"/>
</dbReference>
<reference evidence="2" key="2">
    <citation type="submission" date="2020-11" db="EMBL/GenBank/DDBJ databases">
        <authorList>
            <person name="McCartney M.A."/>
            <person name="Auch B."/>
            <person name="Kono T."/>
            <person name="Mallez S."/>
            <person name="Becker A."/>
            <person name="Gohl D.M."/>
            <person name="Silverstein K.A.T."/>
            <person name="Koren S."/>
            <person name="Bechman K.B."/>
            <person name="Herman A."/>
            <person name="Abrahante J.E."/>
            <person name="Garbe J."/>
        </authorList>
    </citation>
    <scope>NUCLEOTIDE SEQUENCE</scope>
    <source>
        <strain evidence="2">Duluth1</strain>
        <tissue evidence="2">Whole animal</tissue>
    </source>
</reference>
<gene>
    <name evidence="2" type="ORF">DPMN_172404</name>
</gene>
<organism evidence="2 3">
    <name type="scientific">Dreissena polymorpha</name>
    <name type="common">Zebra mussel</name>
    <name type="synonym">Mytilus polymorpha</name>
    <dbReference type="NCBI Taxonomy" id="45954"/>
    <lineage>
        <taxon>Eukaryota</taxon>
        <taxon>Metazoa</taxon>
        <taxon>Spiralia</taxon>
        <taxon>Lophotrochozoa</taxon>
        <taxon>Mollusca</taxon>
        <taxon>Bivalvia</taxon>
        <taxon>Autobranchia</taxon>
        <taxon>Heteroconchia</taxon>
        <taxon>Euheterodonta</taxon>
        <taxon>Imparidentia</taxon>
        <taxon>Neoheterodontei</taxon>
        <taxon>Myida</taxon>
        <taxon>Dreissenoidea</taxon>
        <taxon>Dreissenidae</taxon>
        <taxon>Dreissena</taxon>
    </lineage>
</organism>